<dbReference type="InterPro" id="IPR043129">
    <property type="entry name" value="ATPase_NBD"/>
</dbReference>
<evidence type="ECO:0000313" key="12">
    <source>
        <dbReference type="EMBL" id="BAM42237.1"/>
    </source>
</evidence>
<organism evidence="12 13">
    <name type="scientific">Theileria orientalis strain Shintoku</name>
    <dbReference type="NCBI Taxonomy" id="869250"/>
    <lineage>
        <taxon>Eukaryota</taxon>
        <taxon>Sar</taxon>
        <taxon>Alveolata</taxon>
        <taxon>Apicomplexa</taxon>
        <taxon>Aconoidasida</taxon>
        <taxon>Piroplasmida</taxon>
        <taxon>Theileriidae</taxon>
        <taxon>Theileria</taxon>
    </lineage>
</organism>
<dbReference type="GO" id="GO:0005634">
    <property type="term" value="C:nucleus"/>
    <property type="evidence" value="ECO:0007669"/>
    <property type="project" value="UniProtKB-SubCell"/>
</dbReference>
<dbReference type="GO" id="GO:0002949">
    <property type="term" value="P:tRNA threonylcarbamoyladenosine modification"/>
    <property type="evidence" value="ECO:0007669"/>
    <property type="project" value="UniProtKB-UniRule"/>
</dbReference>
<dbReference type="EC" id="2.3.1.234" evidence="1"/>
<feature type="binding site" evidence="10">
    <location>
        <position position="179"/>
    </location>
    <ligand>
        <name>substrate</name>
    </ligand>
</feature>
<dbReference type="Gene3D" id="3.30.420.40">
    <property type="match status" value="2"/>
</dbReference>
<dbReference type="InterPro" id="IPR034680">
    <property type="entry name" value="Kae1_archaea_euk"/>
</dbReference>
<dbReference type="SUPFAM" id="SSF53067">
    <property type="entry name" value="Actin-like ATPase domain"/>
    <property type="match status" value="1"/>
</dbReference>
<accession>J4CE42</accession>
<comment type="cofactor">
    <cofactor evidence="10">
        <name>a divalent metal cation</name>
        <dbReference type="ChEBI" id="CHEBI:60240"/>
    </cofactor>
    <text evidence="10">Binds 1 divalent metal cation per subunit.</text>
</comment>
<keyword evidence="3 10" id="KW-0808">Transferase</keyword>
<evidence type="ECO:0000256" key="3">
    <source>
        <dbReference type="ARBA" id="ARBA00022679"/>
    </source>
</evidence>
<evidence type="ECO:0000313" key="13">
    <source>
        <dbReference type="Proteomes" id="UP000003786"/>
    </source>
</evidence>
<dbReference type="Proteomes" id="UP000003786">
    <property type="component" value="Chromosome 4"/>
</dbReference>
<keyword evidence="10" id="KW-0539">Nucleus</keyword>
<dbReference type="KEGG" id="tot:TOT_040000607"/>
<keyword evidence="6" id="KW-0408">Iron</keyword>
<keyword evidence="7 10" id="KW-0012">Acyltransferase</keyword>
<dbReference type="GO" id="GO:0000408">
    <property type="term" value="C:EKC/KEOPS complex"/>
    <property type="evidence" value="ECO:0007669"/>
    <property type="project" value="InterPro"/>
</dbReference>
<evidence type="ECO:0000259" key="11">
    <source>
        <dbReference type="Pfam" id="PF00814"/>
    </source>
</evidence>
<dbReference type="InterPro" id="IPR017861">
    <property type="entry name" value="KAE1/TsaD"/>
</dbReference>
<feature type="binding site" evidence="10">
    <location>
        <position position="322"/>
    </location>
    <ligand>
        <name>a divalent metal cation</name>
        <dbReference type="ChEBI" id="CHEBI:60240"/>
    </ligand>
</feature>
<feature type="domain" description="Gcp-like" evidence="11">
    <location>
        <begin position="39"/>
        <end position="329"/>
    </location>
</feature>
<dbReference type="FunFam" id="3.30.420.40:FF:000037">
    <property type="entry name" value="Probable tRNA N6-adenosine threonylcarbamoyltransferase"/>
    <property type="match status" value="1"/>
</dbReference>
<evidence type="ECO:0000256" key="9">
    <source>
        <dbReference type="ARBA" id="ARBA00048117"/>
    </source>
</evidence>
<dbReference type="STRING" id="869250.J4CE42"/>
<dbReference type="Pfam" id="PF00814">
    <property type="entry name" value="TsaD"/>
    <property type="match status" value="1"/>
</dbReference>
<evidence type="ECO:0000256" key="10">
    <source>
        <dbReference type="HAMAP-Rule" id="MF_03180"/>
    </source>
</evidence>
<dbReference type="OrthoDB" id="10254073at2759"/>
<keyword evidence="5 10" id="KW-0479">Metal-binding</keyword>
<comment type="catalytic activity">
    <reaction evidence="9 10">
        <text>L-threonylcarbamoyladenylate + adenosine(37) in tRNA = N(6)-L-threonylcarbamoyladenosine(37) in tRNA + AMP + H(+)</text>
        <dbReference type="Rhea" id="RHEA:37059"/>
        <dbReference type="Rhea" id="RHEA-COMP:10162"/>
        <dbReference type="Rhea" id="RHEA-COMP:10163"/>
        <dbReference type="ChEBI" id="CHEBI:15378"/>
        <dbReference type="ChEBI" id="CHEBI:73682"/>
        <dbReference type="ChEBI" id="CHEBI:74411"/>
        <dbReference type="ChEBI" id="CHEBI:74418"/>
        <dbReference type="ChEBI" id="CHEBI:456215"/>
        <dbReference type="EC" id="2.3.1.234"/>
    </reaction>
</comment>
<feature type="binding site" evidence="10">
    <location>
        <position position="294"/>
    </location>
    <ligand>
        <name>substrate</name>
    </ligand>
</feature>
<evidence type="ECO:0000256" key="2">
    <source>
        <dbReference type="ARBA" id="ARBA00022490"/>
    </source>
</evidence>
<dbReference type="eggNOG" id="KOG2708">
    <property type="taxonomic scope" value="Eukaryota"/>
</dbReference>
<dbReference type="PANTHER" id="PTHR11735:SF14">
    <property type="entry name" value="TRNA N6-ADENOSINE THREONYLCARBAMOYLTRANSFERASE"/>
    <property type="match status" value="1"/>
</dbReference>
<evidence type="ECO:0000256" key="1">
    <source>
        <dbReference type="ARBA" id="ARBA00012156"/>
    </source>
</evidence>
<dbReference type="FunFam" id="3.30.420.40:FF:000038">
    <property type="entry name" value="Probable tRNA N6-adenosine threonylcarbamoyltransferase"/>
    <property type="match status" value="1"/>
</dbReference>
<dbReference type="AlphaFoldDB" id="J4CE42"/>
<name>J4CE42_THEOR</name>
<dbReference type="GeneID" id="20716660"/>
<dbReference type="PANTHER" id="PTHR11735">
    <property type="entry name" value="TRNA N6-ADENOSINE THREONYLCARBAMOYLTRANSFERASE"/>
    <property type="match status" value="1"/>
</dbReference>
<evidence type="ECO:0000256" key="7">
    <source>
        <dbReference type="ARBA" id="ARBA00023315"/>
    </source>
</evidence>
<evidence type="ECO:0000256" key="4">
    <source>
        <dbReference type="ARBA" id="ARBA00022694"/>
    </source>
</evidence>
<dbReference type="EMBL" id="AP011949">
    <property type="protein sequence ID" value="BAM42237.1"/>
    <property type="molecule type" value="Genomic_DNA"/>
</dbReference>
<reference evidence="12 13" key="1">
    <citation type="journal article" date="2012" name="MBio">
        <title>Comparative genome analysis of three eukaryotic parasites with differing abilities to transform leukocytes reveals key mediators of Theileria-induced leukocyte transformation.</title>
        <authorList>
            <person name="Hayashida K."/>
            <person name="Hara Y."/>
            <person name="Abe T."/>
            <person name="Yamasaki C."/>
            <person name="Toyoda A."/>
            <person name="Kosuge T."/>
            <person name="Suzuki Y."/>
            <person name="Sato Y."/>
            <person name="Kawashima S."/>
            <person name="Katayama T."/>
            <person name="Wakaguri H."/>
            <person name="Inoue N."/>
            <person name="Homma K."/>
            <person name="Tada-Umezaki M."/>
            <person name="Yagi Y."/>
            <person name="Fujii Y."/>
            <person name="Habara T."/>
            <person name="Kanehisa M."/>
            <person name="Watanabe H."/>
            <person name="Ito K."/>
            <person name="Gojobori T."/>
            <person name="Sugawara H."/>
            <person name="Imanishi T."/>
            <person name="Weir W."/>
            <person name="Gardner M."/>
            <person name="Pain A."/>
            <person name="Shiels B."/>
            <person name="Hattori M."/>
            <person name="Nene V."/>
            <person name="Sugimoto C."/>
        </authorList>
    </citation>
    <scope>NUCLEOTIDE SEQUENCE [LARGE SCALE GENOMIC DNA]</scope>
    <source>
        <strain evidence="12 13">Shintoku</strain>
    </source>
</reference>
<keyword evidence="4 10" id="KW-0819">tRNA processing</keyword>
<comment type="similarity">
    <text evidence="10">Belongs to the KAE1 / TsaD family.</text>
</comment>
<dbReference type="GO" id="GO:0046872">
    <property type="term" value="F:metal ion binding"/>
    <property type="evidence" value="ECO:0007669"/>
    <property type="project" value="UniProtKB-KW"/>
</dbReference>
<keyword evidence="2 10" id="KW-0963">Cytoplasm</keyword>
<dbReference type="InterPro" id="IPR000905">
    <property type="entry name" value="Gcp-like_dom"/>
</dbReference>
<feature type="binding site" evidence="10">
    <location>
        <position position="145"/>
    </location>
    <ligand>
        <name>a divalent metal cation</name>
        <dbReference type="ChEBI" id="CHEBI:60240"/>
    </ligand>
</feature>
<dbReference type="GO" id="GO:0005737">
    <property type="term" value="C:cytoplasm"/>
    <property type="evidence" value="ECO:0007669"/>
    <property type="project" value="UniProtKB-SubCell"/>
</dbReference>
<sequence length="366" mass="40181">MYTLMKKYSDEYLKEFYVVGIEGSANKLGIGIIRGDGEILSNVRRTYSPPDGEGFMPRHVSKHHRENMATLLKEALEIAGITLSQLSLICYTKGPGIGSGLHVGALAAKTIHFLTGSPIVGVNHCVAHVEMGRHLSGYENPCILYVSGGNTQVLSYDKNRTVYSVLGETLDVAIGNVLDRIARLLHLPNKPAPGLSIELLARKSTGNLIPLPFVVKGMDCSLSGLLTKAEALIEQFKFKLMVSEDAAFEYEGFKVDLCYSVQEHTFAMLIEMLERAMSFTGTDEILLVGGVGCNLRLQEMAGKMAEDRGAKLFPMDERYCIDNGAMIGYTGMIDYLYGLGTDAVLSPEEVVVSQRYRTDQAPVHWI</sequence>
<protein>
    <recommendedName>
        <fullName evidence="1">N(6)-L-threonylcarbamoyladenine synthase</fullName>
        <ecNumber evidence="1">2.3.1.234</ecNumber>
    </recommendedName>
    <alternativeName>
        <fullName evidence="8">N6-L-threonylcarbamoyladenine synthase</fullName>
    </alternativeName>
</protein>
<dbReference type="GO" id="GO:0061711">
    <property type="term" value="F:tRNA N(6)-L-threonylcarbamoyladenine synthase activity"/>
    <property type="evidence" value="ECO:0007669"/>
    <property type="project" value="UniProtKB-EC"/>
</dbReference>
<feature type="binding site" evidence="10">
    <location>
        <position position="198"/>
    </location>
    <ligand>
        <name>substrate</name>
    </ligand>
</feature>
<feature type="binding site" evidence="10">
    <location>
        <begin position="145"/>
        <end position="149"/>
    </location>
    <ligand>
        <name>substrate</name>
    </ligand>
</feature>
<feature type="binding site" evidence="10">
    <location>
        <position position="128"/>
    </location>
    <ligand>
        <name>a divalent metal cation</name>
        <dbReference type="ChEBI" id="CHEBI:60240"/>
    </ligand>
</feature>
<comment type="subcellular location">
    <subcellularLocation>
        <location evidence="10">Cytoplasm</location>
    </subcellularLocation>
    <subcellularLocation>
        <location evidence="10">Nucleus</location>
    </subcellularLocation>
</comment>
<dbReference type="HAMAP" id="MF_01446">
    <property type="entry name" value="Kae1"/>
    <property type="match status" value="1"/>
</dbReference>
<proteinExistence type="inferred from homology"/>
<keyword evidence="13" id="KW-1185">Reference proteome</keyword>
<evidence type="ECO:0000256" key="6">
    <source>
        <dbReference type="ARBA" id="ARBA00023004"/>
    </source>
</evidence>
<feature type="binding site" evidence="10">
    <location>
        <position position="124"/>
    </location>
    <ligand>
        <name>a divalent metal cation</name>
        <dbReference type="ChEBI" id="CHEBI:60240"/>
    </ligand>
</feature>
<dbReference type="PRINTS" id="PR00789">
    <property type="entry name" value="OSIALOPTASE"/>
</dbReference>
<dbReference type="CDD" id="cd24132">
    <property type="entry name" value="ASKHA_NBD_OSGEP_like_euk"/>
    <property type="match status" value="1"/>
</dbReference>
<dbReference type="OMA" id="HHRSWVV"/>
<evidence type="ECO:0000256" key="5">
    <source>
        <dbReference type="ARBA" id="ARBA00022723"/>
    </source>
</evidence>
<dbReference type="VEuPathDB" id="PiroplasmaDB:TOT_040000607"/>
<dbReference type="RefSeq" id="XP_009692538.1">
    <property type="nucleotide sequence ID" value="XM_009694243.1"/>
</dbReference>
<evidence type="ECO:0000256" key="8">
    <source>
        <dbReference type="ARBA" id="ARBA00030439"/>
    </source>
</evidence>
<feature type="binding site" evidence="10">
    <location>
        <position position="194"/>
    </location>
    <ligand>
        <name>substrate</name>
    </ligand>
</feature>
<gene>
    <name evidence="12" type="ORF">TOT_040000607</name>
</gene>
<dbReference type="NCBIfam" id="TIGR00329">
    <property type="entry name" value="gcp_kae1"/>
    <property type="match status" value="1"/>
</dbReference>